<evidence type="ECO:0000256" key="1">
    <source>
        <dbReference type="ARBA" id="ARBA00022598"/>
    </source>
</evidence>
<dbReference type="Gene3D" id="3.30.559.30">
    <property type="entry name" value="Nonribosomal peptide synthetase, condensation domain"/>
    <property type="match status" value="1"/>
</dbReference>
<reference evidence="4 5" key="1">
    <citation type="journal article" date="2014" name="Genome Announc.">
        <title>Draft genome sequence of Sclerotinia borealis, a psychrophilic plant pathogenic fungus.</title>
        <authorList>
            <person name="Mardanov A.V."/>
            <person name="Beletsky A.V."/>
            <person name="Kadnikov V.V."/>
            <person name="Ignatov A.N."/>
            <person name="Ravin N.V."/>
        </authorList>
    </citation>
    <scope>NUCLEOTIDE SEQUENCE [LARGE SCALE GENOMIC DNA]</scope>
    <source>
        <strain evidence="5">F-4157</strain>
    </source>
</reference>
<dbReference type="Gene3D" id="1.10.1200.10">
    <property type="entry name" value="ACP-like"/>
    <property type="match status" value="1"/>
</dbReference>
<dbReference type="GO" id="GO:0016874">
    <property type="term" value="F:ligase activity"/>
    <property type="evidence" value="ECO:0007669"/>
    <property type="project" value="UniProtKB-KW"/>
</dbReference>
<dbReference type="GO" id="GO:0044550">
    <property type="term" value="P:secondary metabolite biosynthetic process"/>
    <property type="evidence" value="ECO:0007669"/>
    <property type="project" value="TreeGrafter"/>
</dbReference>
<dbReference type="Proteomes" id="UP000019487">
    <property type="component" value="Unassembled WGS sequence"/>
</dbReference>
<dbReference type="Gene3D" id="3.30.300.30">
    <property type="match status" value="1"/>
</dbReference>
<dbReference type="AlphaFoldDB" id="W9CGZ3"/>
<feature type="region of interest" description="Disordered" evidence="2">
    <location>
        <begin position="27"/>
        <end position="65"/>
    </location>
</feature>
<dbReference type="Gene3D" id="2.30.38.10">
    <property type="entry name" value="Luciferase, Domain 3"/>
    <property type="match status" value="1"/>
</dbReference>
<gene>
    <name evidence="4" type="ORF">SBOR_5597</name>
</gene>
<dbReference type="GO" id="GO:0043041">
    <property type="term" value="P:amino acid activation for nonribosomal peptide biosynthetic process"/>
    <property type="evidence" value="ECO:0007669"/>
    <property type="project" value="TreeGrafter"/>
</dbReference>
<accession>W9CGZ3</accession>
<dbReference type="SUPFAM" id="SSF47336">
    <property type="entry name" value="ACP-like"/>
    <property type="match status" value="1"/>
</dbReference>
<dbReference type="SUPFAM" id="SSF52777">
    <property type="entry name" value="CoA-dependent acyltransferases"/>
    <property type="match status" value="2"/>
</dbReference>
<evidence type="ECO:0000313" key="5">
    <source>
        <dbReference type="Proteomes" id="UP000019487"/>
    </source>
</evidence>
<dbReference type="GO" id="GO:0005737">
    <property type="term" value="C:cytoplasm"/>
    <property type="evidence" value="ECO:0007669"/>
    <property type="project" value="TreeGrafter"/>
</dbReference>
<dbReference type="GO" id="GO:0031177">
    <property type="term" value="F:phosphopantetheine binding"/>
    <property type="evidence" value="ECO:0007669"/>
    <property type="project" value="TreeGrafter"/>
</dbReference>
<dbReference type="InterPro" id="IPR045851">
    <property type="entry name" value="AMP-bd_C_sf"/>
</dbReference>
<organism evidence="4 5">
    <name type="scientific">Sclerotinia borealis (strain F-4128)</name>
    <dbReference type="NCBI Taxonomy" id="1432307"/>
    <lineage>
        <taxon>Eukaryota</taxon>
        <taxon>Fungi</taxon>
        <taxon>Dikarya</taxon>
        <taxon>Ascomycota</taxon>
        <taxon>Pezizomycotina</taxon>
        <taxon>Leotiomycetes</taxon>
        <taxon>Helotiales</taxon>
        <taxon>Sclerotiniaceae</taxon>
        <taxon>Sclerotinia</taxon>
    </lineage>
</organism>
<sequence length="1263" mass="143696">MTTSPVNSGSSPPTITTFIKPCFFPSNRRAETPGKVYPLRRLDKGFPSGSDVKSDVESKSGPQQEVQNELLTISSDTPSTLKPTPDLSHYILAWSLLLRYYTGQGSATFGLTDGSTPVTFPIALHGDQSVRNGLIAIRCIRDDITRDPSFLEDAPVDKLPYNTEILITDKSENPQSIDHDCKSSEENILFRLTVGLKSQTAALLYHPQRINLDRAEEVAAKIVVLIQEIITKPDAKLKKLSIYSPDELNIYRNKQRPVALVKGILIHEQILKFSLEDTDSTHPALITSQRMIMYGQLEGLSKRLAAHLIKSGMLPHSIVPICAEKSIWVPIAILAILRAGAAFVLLDPLSHSKERLKRIILSLNSKVLIQSSETPNFSLPDTTLVNLDDRILTLESGCIPDEYTCSSNLACIFFTSRGIIEPEGAEFSHTAITSSLLEKNWNGLPYADWESILQFSSYALERSLFEIFWPLLHGGAICVPSDDERLNDLRDAICRLQPTHISLPLTIARQLPRSEVSGVRTLLLDSDLIPADIIKEWFNWRSQYEIGVAHVHSYPQCPVLFTSYANSRSDDPPVQSHSHNEVLWIVNRDDHNLLVPRGITGEVLVGGPSIAGFRYYKNENKTKQACIDEPSCFPLKSNRKRLLDIQIEYQDRRLYKTGQLAYSSLTQEGTIVFAGSKNNHVKIIDKFSSIVVVITNQGDDNNGGQLVAFVTLKEEYKHIPIRLGSSEFKSIRAKVALDLSNHMRPSFYRPLKLIPRTQSGEINRVVLKALGEYRAIQEIMAYMRGLPPKESSDEETLLGSVWNSVLELQECNILPDTDFFMLGGDSFKAMKLVGILREKGYRIGYAEILEHSKLSDMAHIMQPYVPTTFSLVKYPRPRVMKKILKDYNLDEGDIEDLYASTSEQETMLRATLLNFRAMIGVFTFRIEPELDLDKTRLVEYMGATIQVVFKEDMTWKELHRECDNDELLKVDLGMPLTEYEVFNEPSGVRKFRWSIHHALFDDQSLILIWKAVQDVYNYGEIRRPLSPHNIFAKYCLDRNDNRLLEELFWSTITTGIFSRTAIIQAAWSLVLAALEDTTTDIVCRMTDPCRDNHRFHLPSIHQIVGPTMTTFPVKFVFRKWNIKEHLYQIHEADVERRSHQFTIFKHVIKRDDYFDLPHIIIDTEQRKEEVFPGLTKIDTLGWQSSRSPLSVRCIATDDKINIRMRWDIALMRKPLASTVPQMLFKGISDILEVIDSDTEPKPNVYSIIKGLQEFQSELMKKYY</sequence>
<dbReference type="SUPFAM" id="SSF56801">
    <property type="entry name" value="Acetyl-CoA synthetase-like"/>
    <property type="match status" value="1"/>
</dbReference>
<name>W9CGZ3_SCLBF</name>
<dbReference type="PANTHER" id="PTHR45527:SF1">
    <property type="entry name" value="FATTY ACID SYNTHASE"/>
    <property type="match status" value="1"/>
</dbReference>
<feature type="domain" description="Carrier" evidence="3">
    <location>
        <begin position="789"/>
        <end position="865"/>
    </location>
</feature>
<dbReference type="PROSITE" id="PS50075">
    <property type="entry name" value="CARRIER"/>
    <property type="match status" value="1"/>
</dbReference>
<dbReference type="PANTHER" id="PTHR45527">
    <property type="entry name" value="NONRIBOSOMAL PEPTIDE SYNTHETASE"/>
    <property type="match status" value="1"/>
</dbReference>
<proteinExistence type="predicted"/>
<dbReference type="Pfam" id="PF00550">
    <property type="entry name" value="PP-binding"/>
    <property type="match status" value="1"/>
</dbReference>
<dbReference type="InterPro" id="IPR000873">
    <property type="entry name" value="AMP-dep_synth/lig_dom"/>
</dbReference>
<keyword evidence="5" id="KW-1185">Reference proteome</keyword>
<dbReference type="STRING" id="1432307.W9CGZ3"/>
<keyword evidence="1" id="KW-0436">Ligase</keyword>
<evidence type="ECO:0000259" key="3">
    <source>
        <dbReference type="PROSITE" id="PS50075"/>
    </source>
</evidence>
<dbReference type="HOGENOM" id="CLU_264636_0_0_1"/>
<evidence type="ECO:0000313" key="4">
    <source>
        <dbReference type="EMBL" id="ESZ94019.1"/>
    </source>
</evidence>
<dbReference type="InterPro" id="IPR009081">
    <property type="entry name" value="PP-bd_ACP"/>
</dbReference>
<dbReference type="Pfam" id="PF00501">
    <property type="entry name" value="AMP-binding"/>
    <property type="match status" value="1"/>
</dbReference>
<protein>
    <submittedName>
        <fullName evidence="4">Nonribosomal peptide synthase SidD</fullName>
    </submittedName>
</protein>
<dbReference type="OrthoDB" id="416786at2759"/>
<comment type="caution">
    <text evidence="4">The sequence shown here is derived from an EMBL/GenBank/DDBJ whole genome shotgun (WGS) entry which is preliminary data.</text>
</comment>
<evidence type="ECO:0000256" key="2">
    <source>
        <dbReference type="SAM" id="MobiDB-lite"/>
    </source>
</evidence>
<dbReference type="InterPro" id="IPR036736">
    <property type="entry name" value="ACP-like_sf"/>
</dbReference>
<dbReference type="EMBL" id="AYSA01000272">
    <property type="protein sequence ID" value="ESZ94019.1"/>
    <property type="molecule type" value="Genomic_DNA"/>
</dbReference>
<dbReference type="Gene3D" id="3.40.50.980">
    <property type="match status" value="2"/>
</dbReference>